<dbReference type="SUPFAM" id="SSF51011">
    <property type="entry name" value="Glycosyl hydrolase domain"/>
    <property type="match status" value="1"/>
</dbReference>
<evidence type="ECO:0000259" key="3">
    <source>
        <dbReference type="Pfam" id="PF01055"/>
    </source>
</evidence>
<feature type="domain" description="Glycoside hydrolase family 31 TIM barrel" evidence="3">
    <location>
        <begin position="8"/>
        <end position="157"/>
    </location>
</feature>
<proteinExistence type="evidence at transcript level"/>
<dbReference type="EMBL" id="L43051">
    <property type="protein sequence ID" value="AAA68819.1"/>
    <property type="molecule type" value="mRNA"/>
</dbReference>
<name>Q94811_TETPY</name>
<sequence>MLHIPNYNLTQYDMHNLNGFGESIATYEAAKLMGRNLTFILSRSTLFGSGKYVQHWNGDGFSQWDYLFYTIPGIINFQMYGIPFVGDDICGLNGNATPELCARWMQLGSLYPFSRNHNGNESISQEPYAFPDYHYVLSSSIKTLNVRYQLLKFYYHLFVKEQGSGTIFRPLMWSFPNDDEALNYEAEFMLGDYLLAAPVVAQGNEVTNTTGLDFYIPQGGVFYDFYNQQRYTEGKYHQDVPFDSVVPLFVKAGKIVHIQDQKPVLRSRFLDNHFTLYIALDSNLYASGSILTINDYNNDENIIRNCLEGANCVTIIEAQGKFENNSFSISLKNTQEQKNTQFQEVVIDKVIIAGISTFGNYISKIVDISSNPFIINKDKQQYDININLQ</sequence>
<evidence type="ECO:0000256" key="2">
    <source>
        <dbReference type="RuleBase" id="RU361185"/>
    </source>
</evidence>
<dbReference type="GO" id="GO:0004553">
    <property type="term" value="F:hydrolase activity, hydrolyzing O-glycosyl compounds"/>
    <property type="evidence" value="ECO:0007669"/>
    <property type="project" value="InterPro"/>
</dbReference>
<dbReference type="PANTHER" id="PTHR22762:SF133">
    <property type="entry name" value="P-TYPE DOMAIN-CONTAINING PROTEIN"/>
    <property type="match status" value="1"/>
</dbReference>
<dbReference type="InterPro" id="IPR000322">
    <property type="entry name" value="Glyco_hydro_31_TIM"/>
</dbReference>
<dbReference type="Gene3D" id="2.60.40.1180">
    <property type="entry name" value="Golgi alpha-mannosidase II"/>
    <property type="match status" value="1"/>
</dbReference>
<dbReference type="AlphaFoldDB" id="Q94811"/>
<dbReference type="InterPro" id="IPR017853">
    <property type="entry name" value="GH"/>
</dbReference>
<keyword evidence="2" id="KW-0326">Glycosidase</keyword>
<dbReference type="Pfam" id="PF21365">
    <property type="entry name" value="Glyco_hydro_31_3rd"/>
    <property type="match status" value="1"/>
</dbReference>
<dbReference type="Pfam" id="PF01055">
    <property type="entry name" value="Glyco_hydro_31_2nd"/>
    <property type="match status" value="1"/>
</dbReference>
<protein>
    <submittedName>
        <fullName evidence="5">Antigen</fullName>
    </submittedName>
</protein>
<comment type="similarity">
    <text evidence="1 2">Belongs to the glycosyl hydrolase 31 family.</text>
</comment>
<dbReference type="SUPFAM" id="SSF51445">
    <property type="entry name" value="(Trans)glycosidases"/>
    <property type="match status" value="1"/>
</dbReference>
<evidence type="ECO:0000256" key="1">
    <source>
        <dbReference type="ARBA" id="ARBA00007806"/>
    </source>
</evidence>
<dbReference type="InterPro" id="IPR048395">
    <property type="entry name" value="Glyco_hydro_31_C"/>
</dbReference>
<dbReference type="Gene3D" id="3.20.20.80">
    <property type="entry name" value="Glycosidases"/>
    <property type="match status" value="1"/>
</dbReference>
<reference evidence="5" key="1">
    <citation type="journal article" date="1997" name="Cell. Immunol.">
        <title>Molecular characterization of a protozoan parasite target antigen recognized by nonspecific cytotoxic cells.</title>
        <authorList>
            <person name="Jaso-Friedmann L."/>
            <person name="Leary J.H. 3rd"/>
            <person name="Warren J."/>
            <person name="McGraw R.A."/>
            <person name="Evans D.L."/>
        </authorList>
    </citation>
    <scope>NUCLEOTIDE SEQUENCE</scope>
</reference>
<dbReference type="PANTHER" id="PTHR22762">
    <property type="entry name" value="ALPHA-GLUCOSIDASE"/>
    <property type="match status" value="1"/>
</dbReference>
<evidence type="ECO:0000313" key="5">
    <source>
        <dbReference type="EMBL" id="AAA68819.1"/>
    </source>
</evidence>
<keyword evidence="2" id="KW-0378">Hydrolase</keyword>
<dbReference type="InterPro" id="IPR013780">
    <property type="entry name" value="Glyco_hydro_b"/>
</dbReference>
<dbReference type="CAZy" id="GH31">
    <property type="family name" value="Glycoside Hydrolase Family 31"/>
</dbReference>
<accession>Q94811</accession>
<evidence type="ECO:0000259" key="4">
    <source>
        <dbReference type="Pfam" id="PF21365"/>
    </source>
</evidence>
<organism evidence="5">
    <name type="scientific">Tetrahymena pyriformis</name>
    <dbReference type="NCBI Taxonomy" id="5908"/>
    <lineage>
        <taxon>Eukaryota</taxon>
        <taxon>Sar</taxon>
        <taxon>Alveolata</taxon>
        <taxon>Ciliophora</taxon>
        <taxon>Intramacronucleata</taxon>
        <taxon>Oligohymenophorea</taxon>
        <taxon>Hymenostomatida</taxon>
        <taxon>Tetrahymenina</taxon>
        <taxon>Tetrahymenidae</taxon>
        <taxon>Tetrahymena</taxon>
    </lineage>
</organism>
<feature type="domain" description="Glycosyl hydrolase family 31 C-terminal" evidence="4">
    <location>
        <begin position="166"/>
        <end position="256"/>
    </location>
</feature>
<dbReference type="GO" id="GO:0005975">
    <property type="term" value="P:carbohydrate metabolic process"/>
    <property type="evidence" value="ECO:0007669"/>
    <property type="project" value="InterPro"/>
</dbReference>